<dbReference type="GO" id="GO:0120545">
    <property type="term" value="F:nucleic acid conformation isomerase activity"/>
    <property type="evidence" value="ECO:0007669"/>
    <property type="project" value="UniProtKB-ARBA"/>
</dbReference>
<evidence type="ECO:0000313" key="3">
    <source>
        <dbReference type="Proteomes" id="UP000219522"/>
    </source>
</evidence>
<evidence type="ECO:0000256" key="1">
    <source>
        <dbReference type="SAM" id="MobiDB-lite"/>
    </source>
</evidence>
<dbReference type="Proteomes" id="UP000219522">
    <property type="component" value="Unassembled WGS sequence"/>
</dbReference>
<evidence type="ECO:0000313" key="2">
    <source>
        <dbReference type="EMBL" id="SOE81290.1"/>
    </source>
</evidence>
<protein>
    <submittedName>
        <fullName evidence="2">Predicted ATPase, AAA+ ATPase superfamily</fullName>
    </submittedName>
</protein>
<organism evidence="2 3">
    <name type="scientific">Caballeronia arationis</name>
    <dbReference type="NCBI Taxonomy" id="1777142"/>
    <lineage>
        <taxon>Bacteria</taxon>
        <taxon>Pseudomonadati</taxon>
        <taxon>Pseudomonadota</taxon>
        <taxon>Betaproteobacteria</taxon>
        <taxon>Burkholderiales</taxon>
        <taxon>Burkholderiaceae</taxon>
        <taxon>Caballeronia</taxon>
    </lineage>
</organism>
<feature type="region of interest" description="Disordered" evidence="1">
    <location>
        <begin position="454"/>
        <end position="501"/>
    </location>
</feature>
<name>A0A7Z7I9W4_9BURK</name>
<comment type="caution">
    <text evidence="2">The sequence shown here is derived from an EMBL/GenBank/DDBJ whole genome shotgun (WGS) entry which is preliminary data.</text>
</comment>
<feature type="compositionally biased region" description="Acidic residues" evidence="1">
    <location>
        <begin position="459"/>
        <end position="469"/>
    </location>
</feature>
<dbReference type="EMBL" id="OCSU01000002">
    <property type="protein sequence ID" value="SOE81290.1"/>
    <property type="molecule type" value="Genomic_DNA"/>
</dbReference>
<sequence length="2038" mass="227869">MQREWPSLHSLVNGLPCSLLAQEGHTIAAIALMQRTAGLSREMRRSTTLKPWSDGGRNQTLVARIPRSDEPVLSHYLSSSARWAAFWFYLVESDPSKVMLRRTYAFALDYQLLSAYEPQWKELVYDADALTAACPEWPGIVEWLEERFPAELKTKYDRKLLGVFMLWPRILSALDQWNTLDNKQRSRLAHAVFALSSVAATDWFIQEALRRQHELETEFSEMVSNADLNEDDGSSGSADKALGAFDTSKDVWQADWDGLLARVDALREQLRQEPSGETVASLRGLCAELDAAIERMPDGDEAVLARIDGLIAKLSSLCEELQSEAPFGWLVDELVEQVLARWQTAKDASIDSDALKTLAEDARRVCERVEEGARLYKEAWLARESRNDAVNATAEQLRVTRVPTERRALERRKAEESRKLLDAEDALPPLEDALLTCASPFEQAFDHDADYRAPSDEVAQQDEPAESTEPEACAYAGSAAEVPPAAPEIDNEPPWTEVPAEEPQDTALAIVEEPSDEAAAHVPVTVPVIEDIPADEPTKMAPSDDVVTECAPEESVSDDATGLCAPVWTLLNSRHFGLAYQYTTALSAQKPGLPMPPSSLLAAITLATKLVLPDGSIRESLPAHLNDLSQETFEQSGDAGLSTTLNLLLVAATLRPMVLVPSVGAATAAGYVHLSNHPRLYELVQELRSLSEKLQGFRIELTTIKAARTEAGAQMELEKLHRNAAEWLEVHAPAMTMKFAAATNVWRHWTKPQGKLHKLVSPIALPKPASLQDVRKLVAELTDPVDFLRLVRETDRKDLRRTRGEDIHSGALNQLERCVGEAVQLASRWISLMESGGQNGSRLRGLLNDVRLILDRSAPGVADELSECGASEPPQVRAAKSAVLAEIRAMQALFDPAAPLPSAEPLAAEVLTRDVLLISDLHLSERWEVQETPESVVSSIVAWTEAPEDWEHAFRARVAKGDLFGAELIARDYSEPHLAERWSAELKRERESWLLDLGRNIDDARREVEVGRAYGYLNDEDLGQFETKLVRCKAHAEQAGKVDAALETVKSVRDALEHHRTLRTNQVRSALADIRRDEHTEEGIAEVEKVLALGDVATANELLHRLRDGKPLWPEGHASNDLFADFFPAVEQTVDAWLQTNPSRAQVEHTMRSGQAVGSLDFQRLGGAHREQAARLFATWSQMKSRKRAEATQLEAFFMGLGFSFKRIVSAGDRASNREVWNLDLAQIEDRTVCPVPHFGSMAKGRYRVICVWEQPAEEEILQLVGDSTLQKPTIVLYFARMKNHRWRELSRLAKTMRKTFLVFDEVMLVYLAAQVSKFSGFFQLALPFAYSTPYDATAGLVPPEMFYGRSAELDAVKGLNGRCFIYGGRQLGKTALLRRAEQSFHAPDLGRFSRWIDLRAEGIGVSRQAGDLWVSLAEHLKAIKVFDASVPVPTPSRKGGNEAVVQELRNFLNEDSDRRILLLLDEADRFFEQDGKNDFAETRRLKQLMDDTARRFKVVFAGLHNVLRMTERANHPLAHFGEPIKVGPLTDDDEIREAEDLVRRPMAAAGFSFESRSLVIRVLAQTNYYPSLIQLYCSHLLRHMHARMGAIQRQNGPRFAITDKDIESVYSSGALRDEIRSKFRLTLQLDPRYEVVAYALALAALRGQFEHAAGMNWKTIRERGALYWWPEGFKDTSELDFRVLLDEMVELGVLSKVQDRDYTLRNPNVLLLLGSQDEIEAVLIRDREPAVEFELASFRPPLKSVPSSPVRNPLTYQQLSELMRRQNSVRALAGSEAGGIMQIAETMRDYVGETAGVVVLNDCPDTASFTRSLDQALKGRVTEGSTLVIVPSSVPWSSGWITAAEQKLHMLRSPSKFVSLVFLADPVTLWSAISDRSTFAAMSEPWMSLLPWSDEFVKHWLAEQQLPSEKETRQQIRQVTGYWGFALQELVGNCSEQRELKRRIDNRSPARLDADGLQALAQRLGLTVHEPSVVLQALVQWGVAATAAELAELVECAIDKVEEVLRWGDLLGLVFREGGDYWKLDPFISDLLKRLHS</sequence>
<dbReference type="Gene3D" id="3.40.50.300">
    <property type="entry name" value="P-loop containing nucleotide triphosphate hydrolases"/>
    <property type="match status" value="1"/>
</dbReference>
<dbReference type="InterPro" id="IPR000629">
    <property type="entry name" value="RNA-helicase_DEAD-box_CS"/>
</dbReference>
<dbReference type="InterPro" id="IPR027417">
    <property type="entry name" value="P-loop_NTPase"/>
</dbReference>
<proteinExistence type="predicted"/>
<dbReference type="PROSITE" id="PS00039">
    <property type="entry name" value="DEAD_ATP_HELICASE"/>
    <property type="match status" value="1"/>
</dbReference>
<gene>
    <name evidence="2" type="ORF">SAMN05446927_4564</name>
</gene>
<accession>A0A7Z7I9W4</accession>
<keyword evidence="3" id="KW-1185">Reference proteome</keyword>
<reference evidence="2 3" key="1">
    <citation type="submission" date="2017-09" db="EMBL/GenBank/DDBJ databases">
        <authorList>
            <person name="Varghese N."/>
            <person name="Submissions S."/>
        </authorList>
    </citation>
    <scope>NUCLEOTIDE SEQUENCE [LARGE SCALE GENOMIC DNA]</scope>
    <source>
        <strain evidence="2 3">OK806</strain>
    </source>
</reference>
<dbReference type="SUPFAM" id="SSF52540">
    <property type="entry name" value="P-loop containing nucleoside triphosphate hydrolases"/>
    <property type="match status" value="1"/>
</dbReference>